<accession>A0A5M9Z9Q2</accession>
<dbReference type="GO" id="GO:0016740">
    <property type="term" value="F:transferase activity"/>
    <property type="evidence" value="ECO:0007669"/>
    <property type="project" value="UniProtKB-KW"/>
</dbReference>
<dbReference type="SUPFAM" id="SSF56059">
    <property type="entry name" value="Glutathione synthetase ATP-binding domain-like"/>
    <property type="match status" value="1"/>
</dbReference>
<keyword evidence="1" id="KW-0808">Transferase</keyword>
<name>A0A5M9Z9Q2_9BIFI</name>
<gene>
    <name evidence="1" type="ORF">EMB92_10820</name>
</gene>
<reference evidence="1 2" key="1">
    <citation type="journal article" date="2019" name="Syst. Appl. Microbiol.">
        <title>Characterization of Bifidobacterium species in feaces of the Egyptian fruit bat: Description of B. vespertilionis sp. nov. and B. rousetti sp. nov.</title>
        <authorList>
            <person name="Modesto M."/>
            <person name="Satti M."/>
            <person name="Watanabe K."/>
            <person name="Puglisi E."/>
            <person name="Morelli L."/>
            <person name="Huang C.-H."/>
            <person name="Liou J.-S."/>
            <person name="Miyashita M."/>
            <person name="Tamura T."/>
            <person name="Saito S."/>
            <person name="Mori K."/>
            <person name="Huang L."/>
            <person name="Sciavilla P."/>
            <person name="Sandri C."/>
            <person name="Spiezio C."/>
            <person name="Vitali F."/>
            <person name="Cavalieri D."/>
            <person name="Perpetuini G."/>
            <person name="Tofalo R."/>
            <person name="Bonetti A."/>
            <person name="Arita M."/>
            <person name="Mattarelli P."/>
        </authorList>
    </citation>
    <scope>NUCLEOTIDE SEQUENCE [LARGE SCALE GENOMIC DNA]</scope>
    <source>
        <strain evidence="1 2">RST27</strain>
    </source>
</reference>
<dbReference type="InterPro" id="IPR029465">
    <property type="entry name" value="ATPgrasp_TupA"/>
</dbReference>
<dbReference type="EMBL" id="RZJP01000005">
    <property type="protein sequence ID" value="KAA8815147.1"/>
    <property type="molecule type" value="Genomic_DNA"/>
</dbReference>
<evidence type="ECO:0000313" key="2">
    <source>
        <dbReference type="Proteomes" id="UP000326060"/>
    </source>
</evidence>
<sequence>MNLIRRICRKLWFTALKAGMLDHLSDECFLRCLYRITMGGSIDFSHPVLFSEKMQWLKLHYRKSVFTTMVDKYAAKQYVAERIGNQYITSTIAVWDDTDSINTDSLPDKFVLKCTHDSGGLVICADKNSLDWQSAKKTLQTSLNHNYYLANREWPYKNVHPRIIAEEYLENDGSEGLHDYKIWCFNGEPEYIQYITGRIGKHTYEGFYDKSWKLQSFHYHNPLMPTPVSAPRCLDELIELARKLSLGLPFLRCDFYVLQDGSIRFGEMTFYPMSGMENWHPAEMNRIMGDKIQLPNDPIIDGE</sequence>
<proteinExistence type="predicted"/>
<dbReference type="Pfam" id="PF14305">
    <property type="entry name" value="ATPgrasp_TupA"/>
    <property type="match status" value="1"/>
</dbReference>
<evidence type="ECO:0000313" key="1">
    <source>
        <dbReference type="EMBL" id="KAA8815147.1"/>
    </source>
</evidence>
<dbReference type="AlphaFoldDB" id="A0A5M9Z9Q2"/>
<dbReference type="Proteomes" id="UP000326060">
    <property type="component" value="Unassembled WGS sequence"/>
</dbReference>
<comment type="caution">
    <text evidence="1">The sequence shown here is derived from an EMBL/GenBank/DDBJ whole genome shotgun (WGS) entry which is preliminary data.</text>
</comment>
<protein>
    <submittedName>
        <fullName evidence="1">Glycosyl transferase</fullName>
    </submittedName>
</protein>
<organism evidence="1 2">
    <name type="scientific">Bifidobacterium callitrichos</name>
    <dbReference type="NCBI Taxonomy" id="762209"/>
    <lineage>
        <taxon>Bacteria</taxon>
        <taxon>Bacillati</taxon>
        <taxon>Actinomycetota</taxon>
        <taxon>Actinomycetes</taxon>
        <taxon>Bifidobacteriales</taxon>
        <taxon>Bifidobacteriaceae</taxon>
        <taxon>Bifidobacterium</taxon>
    </lineage>
</organism>